<dbReference type="GO" id="GO:0007165">
    <property type="term" value="P:signal transduction"/>
    <property type="evidence" value="ECO:0007669"/>
    <property type="project" value="InterPro"/>
</dbReference>
<dbReference type="InParanoid" id="A0A6J2RD51"/>
<feature type="chain" id="PRO_5026658412" evidence="4">
    <location>
        <begin position="25"/>
        <end position="494"/>
    </location>
</feature>
<dbReference type="GO" id="GO:0005615">
    <property type="term" value="C:extracellular space"/>
    <property type="evidence" value="ECO:0007669"/>
    <property type="project" value="InterPro"/>
</dbReference>
<organism evidence="5 6">
    <name type="scientific">Cottoperca gobio</name>
    <name type="common">Frogmouth</name>
    <name type="synonym">Aphritis gobio</name>
    <dbReference type="NCBI Taxonomy" id="56716"/>
    <lineage>
        <taxon>Eukaryota</taxon>
        <taxon>Metazoa</taxon>
        <taxon>Chordata</taxon>
        <taxon>Craniata</taxon>
        <taxon>Vertebrata</taxon>
        <taxon>Euteleostomi</taxon>
        <taxon>Actinopterygii</taxon>
        <taxon>Neopterygii</taxon>
        <taxon>Teleostei</taxon>
        <taxon>Neoteleostei</taxon>
        <taxon>Acanthomorphata</taxon>
        <taxon>Eupercaria</taxon>
        <taxon>Perciformes</taxon>
        <taxon>Notothenioidei</taxon>
        <taxon>Bovichtidae</taxon>
        <taxon>Cottoperca</taxon>
    </lineage>
</organism>
<accession>A0A6J2RD51</accession>
<sequence length="494" mass="56267">MGSSGALVCSTAFVLVLLSSASNGEPIEQREVTFDIDKIIQEIQQPPHFMMQQESDLTELLDPKGTYMLDILSKRDRLGVRPRSFSRPPILDYPVQFPLGQPTSDNLQAICLHGDHRPRYPKSYFPASGFGQQRRRASAVNNGESWLGTCCKGNQEWEAKVMLCCATQAWELSVESFCEEDLSIKDRHYSCCRLRGSDRLNCFQNDAPNPNYNATEELPVPPLLSTDNPYMSTVNFNFDPNTCQRTVMTPHSVRERRKEKKASALQKVDINFPPGRPTADTIESLCRDQKLRPLYKVNCLPGLGYELLSRQAKTINRVEKGFKQCCKKKQDVLNCADQKWREELNKFCVNKNGEQVDFHCCLGDASDDRYNCFQYISPDPHYNMTSDTEELSLHRICDTHKIIKKKFPVGFHLKSFVNQCCPLSDQDKNICFVQKLEEMSAVCTSKKVAPPAVRRCCRMSSEELPQCISKIIMNAITKATTTLRQKKKKRCPLS</sequence>
<dbReference type="KEGG" id="cgob:115021172"/>
<evidence type="ECO:0000256" key="2">
    <source>
        <dbReference type="ARBA" id="ARBA00022525"/>
    </source>
</evidence>
<dbReference type="OrthoDB" id="9889855at2759"/>
<evidence type="ECO:0000256" key="4">
    <source>
        <dbReference type="SAM" id="SignalP"/>
    </source>
</evidence>
<gene>
    <name evidence="6" type="primary">ecm1b</name>
</gene>
<dbReference type="Pfam" id="PF05782">
    <property type="entry name" value="ECM1"/>
    <property type="match status" value="2"/>
</dbReference>
<proteinExistence type="predicted"/>
<evidence type="ECO:0000313" key="6">
    <source>
        <dbReference type="RefSeq" id="XP_029307235.1"/>
    </source>
</evidence>
<feature type="signal peptide" evidence="4">
    <location>
        <begin position="1"/>
        <end position="24"/>
    </location>
</feature>
<dbReference type="Proteomes" id="UP000504630">
    <property type="component" value="Chromosome 16"/>
</dbReference>
<comment type="subcellular location">
    <subcellularLocation>
        <location evidence="1">Secreted</location>
    </subcellularLocation>
</comment>
<dbReference type="CTD" id="100332249"/>
<evidence type="ECO:0000256" key="3">
    <source>
        <dbReference type="ARBA" id="ARBA00022737"/>
    </source>
</evidence>
<evidence type="ECO:0000256" key="1">
    <source>
        <dbReference type="ARBA" id="ARBA00004613"/>
    </source>
</evidence>
<dbReference type="PANTHER" id="PTHR16776:SF3">
    <property type="entry name" value="EXTRACELLULAR MATRIX PROTEIN 1"/>
    <property type="match status" value="1"/>
</dbReference>
<keyword evidence="3" id="KW-0677">Repeat</keyword>
<keyword evidence="2" id="KW-0964">Secreted</keyword>
<name>A0A6J2RD51_COTGO</name>
<dbReference type="SUPFAM" id="SSF48552">
    <property type="entry name" value="Serum albumin-like"/>
    <property type="match status" value="2"/>
</dbReference>
<dbReference type="AlphaFoldDB" id="A0A6J2RD51"/>
<reference evidence="6" key="1">
    <citation type="submission" date="2025-08" db="UniProtKB">
        <authorList>
            <consortium name="RefSeq"/>
        </authorList>
    </citation>
    <scope>IDENTIFICATION</scope>
</reference>
<dbReference type="PANTHER" id="PTHR16776">
    <property type="entry name" value="EXTRACELLULAR MATRIX PROTEIN 1"/>
    <property type="match status" value="1"/>
</dbReference>
<protein>
    <submittedName>
        <fullName evidence="6">Extracellular matrix protein 1</fullName>
    </submittedName>
</protein>
<dbReference type="InterPro" id="IPR008605">
    <property type="entry name" value="ECM1"/>
</dbReference>
<dbReference type="RefSeq" id="XP_029307235.1">
    <property type="nucleotide sequence ID" value="XM_029451375.1"/>
</dbReference>
<evidence type="ECO:0000313" key="5">
    <source>
        <dbReference type="Proteomes" id="UP000504630"/>
    </source>
</evidence>
<dbReference type="GeneID" id="115021172"/>
<dbReference type="InterPro" id="IPR020858">
    <property type="entry name" value="Serum_albumin-like"/>
</dbReference>
<dbReference type="FunCoup" id="A0A6J2RD51">
    <property type="interactions" value="920"/>
</dbReference>
<dbReference type="Gene3D" id="1.10.246.10">
    <property type="match status" value="3"/>
</dbReference>
<keyword evidence="4" id="KW-0732">Signal</keyword>
<keyword evidence="5" id="KW-1185">Reference proteome</keyword>
<dbReference type="GO" id="GO:0030500">
    <property type="term" value="P:regulation of bone mineralization"/>
    <property type="evidence" value="ECO:0007669"/>
    <property type="project" value="TreeGrafter"/>
</dbReference>